<evidence type="ECO:0000256" key="3">
    <source>
        <dbReference type="SAM" id="MobiDB-lite"/>
    </source>
</evidence>
<feature type="region of interest" description="Disordered" evidence="3">
    <location>
        <begin position="923"/>
        <end position="980"/>
    </location>
</feature>
<dbReference type="STRING" id="1555241.A0A4P9X5N4"/>
<evidence type="ECO:0000259" key="5">
    <source>
        <dbReference type="PROSITE" id="PS50073"/>
    </source>
</evidence>
<dbReference type="Proteomes" id="UP000274922">
    <property type="component" value="Unassembled WGS sequence"/>
</dbReference>
<dbReference type="OrthoDB" id="1555531at2759"/>
<dbReference type="GO" id="GO:0000981">
    <property type="term" value="F:DNA-binding transcription factor activity, RNA polymerase II-specific"/>
    <property type="evidence" value="ECO:0007669"/>
    <property type="project" value="InterPro"/>
</dbReference>
<dbReference type="InterPro" id="IPR050335">
    <property type="entry name" value="ERT1_acuK_gluconeogen_tf"/>
</dbReference>
<evidence type="ECO:0000256" key="2">
    <source>
        <dbReference type="ARBA" id="ARBA00023242"/>
    </source>
</evidence>
<feature type="compositionally biased region" description="Basic residues" evidence="3">
    <location>
        <begin position="854"/>
        <end position="864"/>
    </location>
</feature>
<dbReference type="SMART" id="SM00066">
    <property type="entry name" value="GAL4"/>
    <property type="match status" value="1"/>
</dbReference>
<feature type="compositionally biased region" description="Low complexity" evidence="3">
    <location>
        <begin position="617"/>
        <end position="626"/>
    </location>
</feature>
<feature type="region of interest" description="Disordered" evidence="3">
    <location>
        <begin position="536"/>
        <end position="661"/>
    </location>
</feature>
<evidence type="ECO:0000256" key="1">
    <source>
        <dbReference type="ARBA" id="ARBA00022723"/>
    </source>
</evidence>
<dbReference type="PROSITE" id="PS50073">
    <property type="entry name" value="COPPER_FIST_2"/>
    <property type="match status" value="1"/>
</dbReference>
<dbReference type="GO" id="GO:0008270">
    <property type="term" value="F:zinc ion binding"/>
    <property type="evidence" value="ECO:0007669"/>
    <property type="project" value="InterPro"/>
</dbReference>
<evidence type="ECO:0000313" key="6">
    <source>
        <dbReference type="EMBL" id="RKP00422.1"/>
    </source>
</evidence>
<protein>
    <recommendedName>
        <fullName evidence="8">Zn(2)-C6 fungal-type domain-containing protein</fullName>
    </recommendedName>
</protein>
<feature type="domain" description="Copper-fist" evidence="5">
    <location>
        <begin position="823"/>
        <end position="863"/>
    </location>
</feature>
<sequence>MPPRSPDSARRAGPRGQSSAASQRGEAAAPFRPMCGGVRPVHAPPLPRRPHRHPVRPPRGQHARCDNIPNGLRPPTSDLGPPTSDSRLPTLDLGPWTPVAAAPSPDGRWPGRTRRSSRTRVAVPATPLVLLPDGGRGSAHSLSLGFRLRLVATVATAAHPSSARRDSRTESGWVAPSLTLLRPRAARPNARLPGHAPTTRIPGATLFQPGFSTLAAGTTSPCARLRSVCRPPQRRRPLRLWRQRRRLLRRLLHPHSTAGARRSTPPPAAAAAATLVAATVAAAVTRATVARAIAAFDGCSQRITSQRPCDARSHVLIPVIPQIPCCHPRCLPLPPRDPDRDRDRDRYPPPSARPHGHGDDRRCPTAVPVPTSTTASTSTAPRWAGRRPRQPSKAPADWLRIAADRCGAVALPAWRSHSRSPSPPPFTFFTWQHWQPYAIPTLPYPPIAAPRPALSAAGPTRTYPFLSVGGMPGTLNAMTPWAPVPAIDPADPHDGSPPAWPLSMSPAAPSPALAAAATAADGAAAGLLPSAGSVHGFFPPPPGGRDHRSAPTAPWHPGAPALHVAATGSHAVQPPCRRSPAHRRAPAPAAHDPRDAYAPPQDLHPGRPRHGGPSRGPPSHSSGHGPAYASGSDAAGLGGFLQVSADRGGDGGGGGGDGGSDAPAIAAAAPCGLFPPPTATAATNAFLEHLGGVTVSAAPHPALSPSRAHPYDVRDPAGRLDATRPRPLEALLLGVAAVADTAATAASTPSAAARAKAGMPTPTPRGLAMTVLPSALPLGVAPAAGPAVPPRPSTAPPEKRFYVQKACVHCKNAHVACDTQRPCQRCVRLGRSETCEDATRKKRGRPRIPDRHLKPAKRRSKPRKAGAGLAVPAMAAALTPVSVSGDPDHVALPGPSVGSMHQAAPPAALLSTPAISLLSLRDAEPYGPIGDTDRRGGGRSGDGGHGLAGHGHVGGGMTDQRADNARAHQLSRAASSDTSLGPSLAVATANAAATLVQQASAGSTPTHAVRLMETSLQTPPKPPNAAAAAAAATATAAVVSGMSHATASGIPMAMPMPLPSTPPNMQRPPYASQRVSLLSHMIPHIPTGEAWPTSMVSQPDAPHSSASLAASYATLHPSSQQLHPLQQQDYHHHHQQQQQQQPLDTASFVSWLTTYDSPSRLDSEAIDAKWPQLVPKEVSHAAERLGHQGYDAALSAAPLQFAHPRPPASYAPMRLGYPYGPTGHLPSQPPPAPPPQPHVYHATATPTPAPTASWYAYDHNYGHVPSHHSLPTVVPGYLTPQQPQPHQLTHPYAAIASQTHAHAHAPASAAAAAAHAPMALPVDLDLRMPLPLEIGGVVPHHHAVGHGGSLVMRGAGGMGSTRMAPPPLAAAPVALGGGHGHGGPDGGVSAMHVAAGAALPLALSDLGVGLPVGSGIDFPSAAAQADAIRQRRAHANSYRHQGP</sequence>
<keyword evidence="1" id="KW-0479">Metal-binding</keyword>
<dbReference type="GO" id="GO:0003677">
    <property type="term" value="F:DNA binding"/>
    <property type="evidence" value="ECO:0007669"/>
    <property type="project" value="InterPro"/>
</dbReference>
<evidence type="ECO:0000259" key="4">
    <source>
        <dbReference type="PROSITE" id="PS50048"/>
    </source>
</evidence>
<feature type="compositionally biased region" description="Gly residues" evidence="3">
    <location>
        <begin position="650"/>
        <end position="659"/>
    </location>
</feature>
<feature type="region of interest" description="Disordered" evidence="3">
    <location>
        <begin position="1"/>
        <end position="120"/>
    </location>
</feature>
<dbReference type="PANTHER" id="PTHR47659:SF4">
    <property type="entry name" value="ZN(II)2CYS6 TRANSCRIPTION FACTOR (EUROFUNG)"/>
    <property type="match status" value="1"/>
</dbReference>
<dbReference type="Gene3D" id="4.10.240.10">
    <property type="entry name" value="Zn(2)-C6 fungal-type DNA-binding domain"/>
    <property type="match status" value="1"/>
</dbReference>
<feature type="compositionally biased region" description="Gly residues" evidence="3">
    <location>
        <begin position="938"/>
        <end position="957"/>
    </location>
</feature>
<dbReference type="CDD" id="cd00067">
    <property type="entry name" value="GAL4"/>
    <property type="match status" value="1"/>
</dbReference>
<feature type="compositionally biased region" description="Basic and acidic residues" evidence="3">
    <location>
        <begin position="336"/>
        <end position="347"/>
    </location>
</feature>
<organism evidence="6 7">
    <name type="scientific">Caulochytrium protostelioides</name>
    <dbReference type="NCBI Taxonomy" id="1555241"/>
    <lineage>
        <taxon>Eukaryota</taxon>
        <taxon>Fungi</taxon>
        <taxon>Fungi incertae sedis</taxon>
        <taxon>Chytridiomycota</taxon>
        <taxon>Chytridiomycota incertae sedis</taxon>
        <taxon>Chytridiomycetes</taxon>
        <taxon>Caulochytriales</taxon>
        <taxon>Caulochytriaceae</taxon>
        <taxon>Caulochytrium</taxon>
    </lineage>
</organism>
<feature type="compositionally biased region" description="Basic residues" evidence="3">
    <location>
        <begin position="48"/>
        <end position="62"/>
    </location>
</feature>
<keyword evidence="7" id="KW-1185">Reference proteome</keyword>
<feature type="region of interest" description="Disordered" evidence="3">
    <location>
        <begin position="836"/>
        <end position="867"/>
    </location>
</feature>
<dbReference type="Pfam" id="PF00172">
    <property type="entry name" value="Zn_clus"/>
    <property type="match status" value="1"/>
</dbReference>
<evidence type="ECO:0008006" key="8">
    <source>
        <dbReference type="Google" id="ProtNLM"/>
    </source>
</evidence>
<dbReference type="SUPFAM" id="SSF57701">
    <property type="entry name" value="Zn2/Cys6 DNA-binding domain"/>
    <property type="match status" value="1"/>
</dbReference>
<accession>A0A4P9X5N4</accession>
<gene>
    <name evidence="6" type="ORF">CXG81DRAFT_19607</name>
</gene>
<dbReference type="InterPro" id="IPR001138">
    <property type="entry name" value="Zn2Cys6_DnaBD"/>
</dbReference>
<feature type="region of interest" description="Disordered" evidence="3">
    <location>
        <begin position="1124"/>
        <end position="1143"/>
    </location>
</feature>
<evidence type="ECO:0000313" key="7">
    <source>
        <dbReference type="Proteomes" id="UP000274922"/>
    </source>
</evidence>
<dbReference type="PROSITE" id="PS50048">
    <property type="entry name" value="ZN2_CY6_FUNGAL_2"/>
    <property type="match status" value="1"/>
</dbReference>
<dbReference type="EMBL" id="ML014216">
    <property type="protein sequence ID" value="RKP00422.1"/>
    <property type="molecule type" value="Genomic_DNA"/>
</dbReference>
<dbReference type="InterPro" id="IPR001083">
    <property type="entry name" value="Cu_fist_DNA-bd_dom"/>
</dbReference>
<reference evidence="7" key="1">
    <citation type="journal article" date="2018" name="Nat. Microbiol.">
        <title>Leveraging single-cell genomics to expand the fungal tree of life.</title>
        <authorList>
            <person name="Ahrendt S.R."/>
            <person name="Quandt C.A."/>
            <person name="Ciobanu D."/>
            <person name="Clum A."/>
            <person name="Salamov A."/>
            <person name="Andreopoulos B."/>
            <person name="Cheng J.F."/>
            <person name="Woyke T."/>
            <person name="Pelin A."/>
            <person name="Henrissat B."/>
            <person name="Reynolds N.K."/>
            <person name="Benny G.L."/>
            <person name="Smith M.E."/>
            <person name="James T.Y."/>
            <person name="Grigoriev I.V."/>
        </authorList>
    </citation>
    <scope>NUCLEOTIDE SEQUENCE [LARGE SCALE GENOMIC DNA]</scope>
    <source>
        <strain evidence="7">ATCC 52028</strain>
    </source>
</reference>
<proteinExistence type="predicted"/>
<name>A0A4P9X5N4_9FUNG</name>
<dbReference type="PROSITE" id="PS00463">
    <property type="entry name" value="ZN2_CY6_FUNGAL_1"/>
    <property type="match status" value="1"/>
</dbReference>
<dbReference type="GO" id="GO:0005507">
    <property type="term" value="F:copper ion binding"/>
    <property type="evidence" value="ECO:0007669"/>
    <property type="project" value="InterPro"/>
</dbReference>
<feature type="domain" description="Zn(2)-C6 fungal-type" evidence="4">
    <location>
        <begin position="806"/>
        <end position="835"/>
    </location>
</feature>
<feature type="compositionally biased region" description="Low complexity" evidence="3">
    <location>
        <begin position="364"/>
        <end position="381"/>
    </location>
</feature>
<dbReference type="PANTHER" id="PTHR47659">
    <property type="entry name" value="ZN(II)2CYS6 TRANSCRIPTION FACTOR (EUROFUNG)-RELATED"/>
    <property type="match status" value="1"/>
</dbReference>
<feature type="region of interest" description="Disordered" evidence="3">
    <location>
        <begin position="331"/>
        <end position="395"/>
    </location>
</feature>
<keyword evidence="2" id="KW-0539">Nucleus</keyword>
<dbReference type="InterPro" id="IPR036864">
    <property type="entry name" value="Zn2-C6_fun-type_DNA-bd_sf"/>
</dbReference>
<feature type="compositionally biased region" description="Low complexity" evidence="3">
    <location>
        <begin position="586"/>
        <end position="600"/>
    </location>
</feature>